<dbReference type="GO" id="GO:0000981">
    <property type="term" value="F:DNA-binding transcription factor activity, RNA polymerase II-specific"/>
    <property type="evidence" value="ECO:0007669"/>
    <property type="project" value="TreeGrafter"/>
</dbReference>
<dbReference type="RefSeq" id="XP_015746501.1">
    <property type="nucleotide sequence ID" value="XM_015891015.2"/>
</dbReference>
<dbReference type="InterPro" id="IPR013087">
    <property type="entry name" value="Znf_C2H2_type"/>
</dbReference>
<dbReference type="Pfam" id="PF00096">
    <property type="entry name" value="zf-C2H2"/>
    <property type="match status" value="10"/>
</dbReference>
<evidence type="ECO:0000256" key="5">
    <source>
        <dbReference type="ARBA" id="ARBA00022771"/>
    </source>
</evidence>
<feature type="domain" description="C2H2-type" evidence="12">
    <location>
        <begin position="454"/>
        <end position="481"/>
    </location>
</feature>
<keyword evidence="9" id="KW-0539">Nucleus</keyword>
<dbReference type="InterPro" id="IPR003309">
    <property type="entry name" value="SCAN_dom"/>
</dbReference>
<dbReference type="Pfam" id="PF02023">
    <property type="entry name" value="SCAN"/>
    <property type="match status" value="1"/>
</dbReference>
<keyword evidence="2" id="KW-0597">Phosphoprotein</keyword>
<dbReference type="Gene3D" id="3.30.160.60">
    <property type="entry name" value="Classic Zinc Finger"/>
    <property type="match status" value="10"/>
</dbReference>
<keyword evidence="6" id="KW-0862">Zinc</keyword>
<evidence type="ECO:0000256" key="4">
    <source>
        <dbReference type="ARBA" id="ARBA00022737"/>
    </source>
</evidence>
<feature type="domain" description="C2H2-type" evidence="12">
    <location>
        <begin position="482"/>
        <end position="509"/>
    </location>
</feature>
<dbReference type="SUPFAM" id="SSF57667">
    <property type="entry name" value="beta-beta-alpha zinc fingers"/>
    <property type="match status" value="6"/>
</dbReference>
<dbReference type="SUPFAM" id="SSF47353">
    <property type="entry name" value="Retrovirus capsid dimerization domain-like"/>
    <property type="match status" value="1"/>
</dbReference>
<dbReference type="GeneID" id="103066571"/>
<dbReference type="FunFam" id="3.30.160.60:FF:002343">
    <property type="entry name" value="Zinc finger protein 33A"/>
    <property type="match status" value="3"/>
</dbReference>
<dbReference type="PROSITE" id="PS50157">
    <property type="entry name" value="ZINC_FINGER_C2H2_2"/>
    <property type="match status" value="10"/>
</dbReference>
<evidence type="ECO:0000313" key="15">
    <source>
        <dbReference type="Proteomes" id="UP000695026"/>
    </source>
</evidence>
<evidence type="ECO:0000256" key="2">
    <source>
        <dbReference type="ARBA" id="ARBA00022553"/>
    </source>
</evidence>
<dbReference type="OMA" id="FERLCCH"/>
<dbReference type="FunFam" id="1.10.4020.10:FF:000005">
    <property type="entry name" value="Uncharacterized protein"/>
    <property type="match status" value="1"/>
</dbReference>
<dbReference type="FunFam" id="3.30.160.60:FF:000016">
    <property type="entry name" value="zinc finger protein 37 homolog"/>
    <property type="match status" value="1"/>
</dbReference>
<dbReference type="FunFam" id="3.30.160.60:FF:002090">
    <property type="entry name" value="Zinc finger protein 473"/>
    <property type="match status" value="2"/>
</dbReference>
<feature type="domain" description="C2H2-type" evidence="12">
    <location>
        <begin position="566"/>
        <end position="593"/>
    </location>
</feature>
<dbReference type="GO" id="GO:0005634">
    <property type="term" value="C:nucleus"/>
    <property type="evidence" value="ECO:0007669"/>
    <property type="project" value="UniProtKB-ARBA"/>
</dbReference>
<feature type="domain" description="C2H2-type" evidence="12">
    <location>
        <begin position="538"/>
        <end position="565"/>
    </location>
</feature>
<dbReference type="Gene3D" id="6.10.140.140">
    <property type="match status" value="1"/>
</dbReference>
<evidence type="ECO:0000256" key="3">
    <source>
        <dbReference type="ARBA" id="ARBA00022723"/>
    </source>
</evidence>
<feature type="domain" description="C2H2-type" evidence="12">
    <location>
        <begin position="426"/>
        <end position="453"/>
    </location>
</feature>
<feature type="domain" description="C2H2-type" evidence="12">
    <location>
        <begin position="594"/>
        <end position="621"/>
    </location>
</feature>
<feature type="domain" description="C2H2-type" evidence="12">
    <location>
        <begin position="510"/>
        <end position="537"/>
    </location>
</feature>
<keyword evidence="7" id="KW-0805">Transcription regulation</keyword>
<dbReference type="OrthoDB" id="9936866at2759"/>
<dbReference type="PANTHER" id="PTHR23235:SF178">
    <property type="entry name" value="C2H2-TYPE DOMAIN-CONTAINING PROTEIN-RELATED"/>
    <property type="match status" value="1"/>
</dbReference>
<organism evidence="15 16">
    <name type="scientific">Python bivittatus</name>
    <name type="common">Burmese python</name>
    <name type="synonym">Python molurus bivittatus</name>
    <dbReference type="NCBI Taxonomy" id="176946"/>
    <lineage>
        <taxon>Eukaryota</taxon>
        <taxon>Metazoa</taxon>
        <taxon>Chordata</taxon>
        <taxon>Craniata</taxon>
        <taxon>Vertebrata</taxon>
        <taxon>Euteleostomi</taxon>
        <taxon>Lepidosauria</taxon>
        <taxon>Squamata</taxon>
        <taxon>Bifurcata</taxon>
        <taxon>Unidentata</taxon>
        <taxon>Episquamata</taxon>
        <taxon>Toxicofera</taxon>
        <taxon>Serpentes</taxon>
        <taxon>Henophidia</taxon>
        <taxon>Pythonidae</taxon>
        <taxon>Python</taxon>
    </lineage>
</organism>
<dbReference type="PROSITE" id="PS50804">
    <property type="entry name" value="SCAN_BOX"/>
    <property type="match status" value="1"/>
</dbReference>
<dbReference type="PROSITE" id="PS50805">
    <property type="entry name" value="KRAB"/>
    <property type="match status" value="1"/>
</dbReference>
<dbReference type="GO" id="GO:0008270">
    <property type="term" value="F:zinc ion binding"/>
    <property type="evidence" value="ECO:0007669"/>
    <property type="project" value="UniProtKB-KW"/>
</dbReference>
<feature type="domain" description="C2H2-type" evidence="12">
    <location>
        <begin position="650"/>
        <end position="677"/>
    </location>
</feature>
<dbReference type="FunFam" id="3.30.160.60:FF:000295">
    <property type="entry name" value="zinc finger protein 19"/>
    <property type="match status" value="1"/>
</dbReference>
<proteinExistence type="inferred from homology"/>
<dbReference type="InterPro" id="IPR038269">
    <property type="entry name" value="SCAN_sf"/>
</dbReference>
<dbReference type="AlphaFoldDB" id="A0A9F3QU44"/>
<keyword evidence="5 10" id="KW-0863">Zinc-finger</keyword>
<protein>
    <submittedName>
        <fullName evidence="16">Zinc finger protein 485-like isoform X1</fullName>
    </submittedName>
</protein>
<name>A0A9F3QU44_PYTBI</name>
<dbReference type="GO" id="GO:0000978">
    <property type="term" value="F:RNA polymerase II cis-regulatory region sequence-specific DNA binding"/>
    <property type="evidence" value="ECO:0007669"/>
    <property type="project" value="TreeGrafter"/>
</dbReference>
<evidence type="ECO:0000256" key="11">
    <source>
        <dbReference type="SAM" id="MobiDB-lite"/>
    </source>
</evidence>
<feature type="compositionally biased region" description="Basic and acidic residues" evidence="11">
    <location>
        <begin position="370"/>
        <end position="381"/>
    </location>
</feature>
<comment type="similarity">
    <text evidence="1">Belongs to the krueppel C2H2-type zinc-finger protein family.</text>
</comment>
<evidence type="ECO:0000313" key="16">
    <source>
        <dbReference type="RefSeq" id="XP_015746501.1"/>
    </source>
</evidence>
<dbReference type="SMART" id="SM00431">
    <property type="entry name" value="SCAN"/>
    <property type="match status" value="1"/>
</dbReference>
<dbReference type="SMART" id="SM00349">
    <property type="entry name" value="KRAB"/>
    <property type="match status" value="1"/>
</dbReference>
<dbReference type="Proteomes" id="UP000695026">
    <property type="component" value="Unplaced"/>
</dbReference>
<accession>A0A9F3QU44</accession>
<dbReference type="SMART" id="SM00355">
    <property type="entry name" value="ZnF_C2H2"/>
    <property type="match status" value="10"/>
</dbReference>
<dbReference type="PROSITE" id="PS00028">
    <property type="entry name" value="ZINC_FINGER_C2H2_1"/>
    <property type="match status" value="10"/>
</dbReference>
<dbReference type="FunFam" id="3.30.160.60:FF:002450">
    <property type="entry name" value="Zinc finger protein 470"/>
    <property type="match status" value="1"/>
</dbReference>
<dbReference type="Gene3D" id="1.10.4020.10">
    <property type="entry name" value="DNA breaking-rejoining enzymes"/>
    <property type="match status" value="1"/>
</dbReference>
<evidence type="ECO:0000256" key="10">
    <source>
        <dbReference type="PROSITE-ProRule" id="PRU00042"/>
    </source>
</evidence>
<evidence type="ECO:0000256" key="1">
    <source>
        <dbReference type="ARBA" id="ARBA00006991"/>
    </source>
</evidence>
<feature type="domain" description="SCAN box" evidence="13">
    <location>
        <begin position="70"/>
        <end position="145"/>
    </location>
</feature>
<dbReference type="InterPro" id="IPR036051">
    <property type="entry name" value="KRAB_dom_sf"/>
</dbReference>
<evidence type="ECO:0000256" key="8">
    <source>
        <dbReference type="ARBA" id="ARBA00023163"/>
    </source>
</evidence>
<dbReference type="CDD" id="cd07936">
    <property type="entry name" value="SCAN"/>
    <property type="match status" value="1"/>
</dbReference>
<keyword evidence="3" id="KW-0479">Metal-binding</keyword>
<dbReference type="SUPFAM" id="SSF109640">
    <property type="entry name" value="KRAB domain (Kruppel-associated box)"/>
    <property type="match status" value="1"/>
</dbReference>
<keyword evidence="4" id="KW-0677">Repeat</keyword>
<dbReference type="PANTHER" id="PTHR23235">
    <property type="entry name" value="KRUEPPEL-LIKE TRANSCRIPTION FACTOR"/>
    <property type="match status" value="1"/>
</dbReference>
<feature type="domain" description="C2H2-type" evidence="12">
    <location>
        <begin position="678"/>
        <end position="701"/>
    </location>
</feature>
<sequence>MNGSNIVNTFFGLKTAPEKKDKMEVQRSGVGATKGSPAIQLKNSAVFWERDSWKVLHEDTISSDVQHWCFRNFCYQESKGPREVCSRLYQLCHQWLKPERNTKAQMLDLVVLGQFLVILSPEMESWVRECRAETCSQAVDLAEGFLLSQAEDKELEKKQVKQLLMEVVPACPEGRGDLSNPFQDPPLRRISQEDPVQVTSSWNRRALMEMCEAFICDEAETAGVPQAQGSVSFEEVAMYFTEEEWALLDCGQRALYREVMLEISRNVTALAGDGEKNKKYKEPRVLPVEIAKHKVEEGMFEMQEEPKRQERTHAKDRGEKFSPFLCVEIHGFMTQQDHKGKKKGKYSECGKTGKNKPDSNKYGRTRTKQKQQEYRQNEESISRSFPLPLHQRLHMQQKPYIESGKNFSLSSNLSSYGGFHTGGKPYWCLVCGKSFNQNSTLTSHKRTHTRGKPYKCFECGKSFSRSSHLTSHRRVHTGEKPYHCVECGKSFSMSSHLTSHQRIHTREKPYKCFECGKEFSSSSTLVKHKRIHTGEKPYQCMECGNSFSRKGNLISHQRIHTGEKPYKCLECGKKFSDSSTLVKHKRIHTGEKPFQCTECGKSFRVNSSLTSHQRIHTGEKPYKCLECGKSFSMNNHLTSHQRIHTGEKPYKCVECGKKFNDSSTLAKHKRIHTGEKPYQCFECGRNFRVNCSLISHRRIHTRIL</sequence>
<evidence type="ECO:0000256" key="6">
    <source>
        <dbReference type="ARBA" id="ARBA00022833"/>
    </source>
</evidence>
<dbReference type="InterPro" id="IPR001909">
    <property type="entry name" value="KRAB"/>
</dbReference>
<keyword evidence="15" id="KW-1185">Reference proteome</keyword>
<evidence type="ECO:0000259" key="14">
    <source>
        <dbReference type="PROSITE" id="PS50805"/>
    </source>
</evidence>
<evidence type="ECO:0000256" key="9">
    <source>
        <dbReference type="ARBA" id="ARBA00023242"/>
    </source>
</evidence>
<evidence type="ECO:0000259" key="13">
    <source>
        <dbReference type="PROSITE" id="PS50804"/>
    </source>
</evidence>
<dbReference type="InterPro" id="IPR036236">
    <property type="entry name" value="Znf_C2H2_sf"/>
</dbReference>
<keyword evidence="8" id="KW-0804">Transcription</keyword>
<dbReference type="FunFam" id="3.30.160.60:FF:001442">
    <property type="entry name" value="zinc finger protein 696"/>
    <property type="match status" value="1"/>
</dbReference>
<gene>
    <name evidence="16" type="primary">LOC103066571</name>
</gene>
<dbReference type="KEGG" id="pbi:103066571"/>
<dbReference type="FunFam" id="3.30.160.60:FF:001997">
    <property type="entry name" value="Uncharacterized protein"/>
    <property type="match status" value="1"/>
</dbReference>
<feature type="region of interest" description="Disordered" evidence="11">
    <location>
        <begin position="337"/>
        <end position="381"/>
    </location>
</feature>
<evidence type="ECO:0000256" key="7">
    <source>
        <dbReference type="ARBA" id="ARBA00023015"/>
    </source>
</evidence>
<dbReference type="CDD" id="cd07765">
    <property type="entry name" value="KRAB_A-box"/>
    <property type="match status" value="1"/>
</dbReference>
<reference evidence="16" key="1">
    <citation type="submission" date="2025-08" db="UniProtKB">
        <authorList>
            <consortium name="RefSeq"/>
        </authorList>
    </citation>
    <scope>IDENTIFICATION</scope>
    <source>
        <tissue evidence="16">Liver</tissue>
    </source>
</reference>
<dbReference type="Pfam" id="PF01352">
    <property type="entry name" value="KRAB"/>
    <property type="match status" value="1"/>
</dbReference>
<feature type="domain" description="KRAB" evidence="14">
    <location>
        <begin position="231"/>
        <end position="314"/>
    </location>
</feature>
<feature type="domain" description="C2H2-type" evidence="12">
    <location>
        <begin position="622"/>
        <end position="649"/>
    </location>
</feature>
<evidence type="ECO:0000259" key="12">
    <source>
        <dbReference type="PROSITE" id="PS50157"/>
    </source>
</evidence>